<dbReference type="OrthoDB" id="8665495at2"/>
<evidence type="ECO:0000256" key="1">
    <source>
        <dbReference type="SAM" id="MobiDB-lite"/>
    </source>
</evidence>
<feature type="compositionally biased region" description="Pro residues" evidence="1">
    <location>
        <begin position="177"/>
        <end position="186"/>
    </location>
</feature>
<keyword evidence="2" id="KW-1133">Transmembrane helix</keyword>
<dbReference type="Proteomes" id="UP000003113">
    <property type="component" value="Unassembled WGS sequence"/>
</dbReference>
<proteinExistence type="predicted"/>
<dbReference type="PATRIC" id="fig|477184.5.peg.1968"/>
<reference evidence="3 4" key="1">
    <citation type="journal article" date="2012" name="J. Bacteriol.">
        <title>Genome sequence of the highly efficient arsenite-oxidizing bacterium Achromobacter arsenitoxydans SY8.</title>
        <authorList>
            <person name="Li X."/>
            <person name="Hu Y."/>
            <person name="Gong J."/>
            <person name="Lin Y."/>
            <person name="Johnstone L."/>
            <person name="Rensing C."/>
            <person name="Wang G."/>
        </authorList>
    </citation>
    <scope>NUCLEOTIDE SEQUENCE [LARGE SCALE GENOMIC DNA]</scope>
    <source>
        <strain evidence="3 4">SY8</strain>
    </source>
</reference>
<keyword evidence="2" id="KW-0812">Transmembrane</keyword>
<accession>H0F5E2</accession>
<evidence type="ECO:0000313" key="3">
    <source>
        <dbReference type="EMBL" id="EHK66456.1"/>
    </source>
</evidence>
<feature type="region of interest" description="Disordered" evidence="1">
    <location>
        <begin position="170"/>
        <end position="194"/>
    </location>
</feature>
<feature type="transmembrane region" description="Helical" evidence="2">
    <location>
        <begin position="343"/>
        <end position="365"/>
    </location>
</feature>
<organism evidence="3 4">
    <name type="scientific">Achromobacter arsenitoxydans SY8</name>
    <dbReference type="NCBI Taxonomy" id="477184"/>
    <lineage>
        <taxon>Bacteria</taxon>
        <taxon>Pseudomonadati</taxon>
        <taxon>Pseudomonadota</taxon>
        <taxon>Betaproteobacteria</taxon>
        <taxon>Burkholderiales</taxon>
        <taxon>Alcaligenaceae</taxon>
        <taxon>Achromobacter</taxon>
    </lineage>
</organism>
<keyword evidence="4" id="KW-1185">Reference proteome</keyword>
<feature type="transmembrane region" description="Helical" evidence="2">
    <location>
        <begin position="125"/>
        <end position="150"/>
    </location>
</feature>
<protein>
    <submittedName>
        <fullName evidence="3">Uncharacterized protein</fullName>
    </submittedName>
</protein>
<name>H0F5E2_9BURK</name>
<feature type="transmembrane region" description="Helical" evidence="2">
    <location>
        <begin position="313"/>
        <end position="331"/>
    </location>
</feature>
<sequence length="403" mass="44464">MPQSAARTIEGRIDQLRLAVPQHRKNVFLRIGAETIWAIDLDPAHISDLRACHMNGIAVRVGVLEAGHGQNRFCWAVPARGKPIPPISYQTAQRRSGREAAIGGAVGAAALGAAWLAGLDTMARMFLMVFALVVALIALILAGYALFALWHNRRERPRILAAEALYDPARRPAATPAGPPSPPSRPEPAALRDEGAPPILHVRGRLDGITHESRHVHKGPSYGHYRFSVGGRNFMMTVDESLGSWQPFLAQDDRVEMAAHASPEPGQPHAVYALRNLEDGRNYMCHLRFRSGLSGDTPIGVGMNQRGPMLKMIGALMLTAWLILVGISWFSDGDASAGNFPEVATFILAMFFLVWLGFALPLLWLDTRWRMGRPTRRQRMTERIYAMLDLGTPFAPTRRIEEV</sequence>
<evidence type="ECO:0000256" key="2">
    <source>
        <dbReference type="SAM" id="Phobius"/>
    </source>
</evidence>
<dbReference type="AlphaFoldDB" id="H0F5E2"/>
<evidence type="ECO:0000313" key="4">
    <source>
        <dbReference type="Proteomes" id="UP000003113"/>
    </source>
</evidence>
<gene>
    <name evidence="3" type="ORF">KYC_09926</name>
</gene>
<feature type="transmembrane region" description="Helical" evidence="2">
    <location>
        <begin position="100"/>
        <end position="119"/>
    </location>
</feature>
<dbReference type="RefSeq" id="WP_008161502.1">
    <property type="nucleotide sequence ID" value="NZ_AGUF01000040.1"/>
</dbReference>
<keyword evidence="2" id="KW-0472">Membrane</keyword>
<dbReference type="EMBL" id="AGUF01000040">
    <property type="protein sequence ID" value="EHK66456.1"/>
    <property type="molecule type" value="Genomic_DNA"/>
</dbReference>
<comment type="caution">
    <text evidence="3">The sequence shown here is derived from an EMBL/GenBank/DDBJ whole genome shotgun (WGS) entry which is preliminary data.</text>
</comment>
<dbReference type="STRING" id="477184.KYC_09926"/>